<feature type="compositionally biased region" description="Low complexity" evidence="1">
    <location>
        <begin position="500"/>
        <end position="509"/>
    </location>
</feature>
<protein>
    <submittedName>
        <fullName evidence="2">Uncharacterized protein</fullName>
    </submittedName>
</protein>
<name>A0A835Y3S0_9CHLO</name>
<organism evidence="2 3">
    <name type="scientific">Edaphochlamys debaryana</name>
    <dbReference type="NCBI Taxonomy" id="47281"/>
    <lineage>
        <taxon>Eukaryota</taxon>
        <taxon>Viridiplantae</taxon>
        <taxon>Chlorophyta</taxon>
        <taxon>core chlorophytes</taxon>
        <taxon>Chlorophyceae</taxon>
        <taxon>CS clade</taxon>
        <taxon>Chlamydomonadales</taxon>
        <taxon>Chlamydomonadales incertae sedis</taxon>
        <taxon>Edaphochlamys</taxon>
    </lineage>
</organism>
<sequence length="704" mass="71849">MAVPPTAATSSAATMGGLSAAGQRLGVERSMPAHSGGIGAGDVASVHVPLSGGHVAHGEASCIPLASLQEALGCGVHPGRPPRLTLLEDQQAGGGRGDGRSWEAALEQRPGPTARIVDMGPLCEDPWLQAGDHLLLSPTAPPTPASCCAGLPRSAAATAAAAAAAPRPGAYWPPALMAPAGPKRTLVRGPTVRGFVFCAHVQIQPGPTELPQLLAGALQPFLGARAASSLSVSLSCEGDAADEPGRPLELTVLRVVKDNGYGDVYDQFVIEDLAAALQPLSPPGWPVQGSTLELSVLDAAKGRLKGVMRPPSAAEAEAAAAAAGVAGAEPGGASFKRSCGAPGGGSTGRTEDGTPAPCSDGCGGAVERRQRLTGPLGAAGGADVDAVAEPTRSDLSSGVRLDAGSMVADEPQPQPHAVPPSPHQQEQPQPQPLPTAVRAKLPRAREAPAASGKQAERQLRSEGTQAGPEQRRQRVAEPEPAAAATDDEADGAAGGGGGAAQAAGADTGASGSGAGAMVITFDTQRRRLQLRQKDFPWLKRFMWGRDEAVLGLTLCREGAPDEQTEVILLNKPGRTGRGSTYNKYVVYGLWTMLEGWAGRSVLGSTLELSSPSEGWLRGVLRPAPFASGAPGTTSAQVATSASTSDAGGLVFQINKRQLKLRQTDFPWIRGFMAGRDQATLELTLCVKGAPDKQITLPVASRTGG</sequence>
<dbReference type="EMBL" id="JAEHOE010000024">
    <property type="protein sequence ID" value="KAG2495495.1"/>
    <property type="molecule type" value="Genomic_DNA"/>
</dbReference>
<feature type="region of interest" description="Disordered" evidence="1">
    <location>
        <begin position="338"/>
        <end position="362"/>
    </location>
</feature>
<keyword evidence="3" id="KW-1185">Reference proteome</keyword>
<proteinExistence type="predicted"/>
<comment type="caution">
    <text evidence="2">The sequence shown here is derived from an EMBL/GenBank/DDBJ whole genome shotgun (WGS) entry which is preliminary data.</text>
</comment>
<evidence type="ECO:0000313" key="3">
    <source>
        <dbReference type="Proteomes" id="UP000612055"/>
    </source>
</evidence>
<feature type="region of interest" description="Disordered" evidence="1">
    <location>
        <begin position="375"/>
        <end position="512"/>
    </location>
</feature>
<feature type="compositionally biased region" description="Pro residues" evidence="1">
    <location>
        <begin position="412"/>
        <end position="422"/>
    </location>
</feature>
<reference evidence="2" key="1">
    <citation type="journal article" date="2020" name="bioRxiv">
        <title>Comparative genomics of Chlamydomonas.</title>
        <authorList>
            <person name="Craig R.J."/>
            <person name="Hasan A.R."/>
            <person name="Ness R.W."/>
            <person name="Keightley P.D."/>
        </authorList>
    </citation>
    <scope>NUCLEOTIDE SEQUENCE</scope>
    <source>
        <strain evidence="2">CCAP 11/70</strain>
    </source>
</reference>
<evidence type="ECO:0000256" key="1">
    <source>
        <dbReference type="SAM" id="MobiDB-lite"/>
    </source>
</evidence>
<accession>A0A835Y3S0</accession>
<evidence type="ECO:0000313" key="2">
    <source>
        <dbReference type="EMBL" id="KAG2495495.1"/>
    </source>
</evidence>
<dbReference type="Proteomes" id="UP000612055">
    <property type="component" value="Unassembled WGS sequence"/>
</dbReference>
<dbReference type="AlphaFoldDB" id="A0A835Y3S0"/>
<gene>
    <name evidence="2" type="ORF">HYH03_006439</name>
</gene>